<proteinExistence type="predicted"/>
<dbReference type="AlphaFoldDB" id="A0A177Y899"/>
<evidence type="ECO:0000313" key="2">
    <source>
        <dbReference type="Proteomes" id="UP000077519"/>
    </source>
</evidence>
<dbReference type="EMBL" id="LVHI01000037">
    <property type="protein sequence ID" value="OAK51713.1"/>
    <property type="molecule type" value="Genomic_DNA"/>
</dbReference>
<evidence type="ECO:0000313" key="1">
    <source>
        <dbReference type="EMBL" id="OAK51713.1"/>
    </source>
</evidence>
<sequence>MGVVVDVDPGILRRFASVTRDASEALRSVDVVGAYWSAQSALPGTDFPGLCTEASGVSASSLRGMSQRMDALAGSARGSAEEYRVTEDEFAARLRAMSSVE</sequence>
<comment type="caution">
    <text evidence="1">The sequence shown here is derived from an EMBL/GenBank/DDBJ whole genome shotgun (WGS) entry which is preliminary data.</text>
</comment>
<organism evidence="1 2">
    <name type="scientific">Rhodococcoides kyotonense</name>
    <dbReference type="NCBI Taxonomy" id="398843"/>
    <lineage>
        <taxon>Bacteria</taxon>
        <taxon>Bacillati</taxon>
        <taxon>Actinomycetota</taxon>
        <taxon>Actinomycetes</taxon>
        <taxon>Mycobacteriales</taxon>
        <taxon>Nocardiaceae</taxon>
        <taxon>Rhodococcoides</taxon>
    </lineage>
</organism>
<accession>A0A177Y899</accession>
<protein>
    <recommendedName>
        <fullName evidence="3">Excreted virulence factor EspC, type VII ESX diderm</fullName>
    </recommendedName>
</protein>
<reference evidence="1 2" key="1">
    <citation type="submission" date="2016-03" db="EMBL/GenBank/DDBJ databases">
        <title>Genome sequence of Rhodococcus kyotonensis KB10.</title>
        <authorList>
            <person name="Jeong H."/>
            <person name="Hong C.E."/>
            <person name="Jo S.H."/>
            <person name="Park J.M."/>
        </authorList>
    </citation>
    <scope>NUCLEOTIDE SEQUENCE [LARGE SCALE GENOMIC DNA]</scope>
    <source>
        <strain evidence="1 2">KB10</strain>
    </source>
</reference>
<gene>
    <name evidence="1" type="ORF">A3K89_10560</name>
</gene>
<keyword evidence="2" id="KW-1185">Reference proteome</keyword>
<dbReference type="Proteomes" id="UP000077519">
    <property type="component" value="Unassembled WGS sequence"/>
</dbReference>
<name>A0A177Y899_9NOCA</name>
<evidence type="ECO:0008006" key="3">
    <source>
        <dbReference type="Google" id="ProtNLM"/>
    </source>
</evidence>